<dbReference type="GO" id="GO:0016020">
    <property type="term" value="C:membrane"/>
    <property type="evidence" value="ECO:0007669"/>
    <property type="project" value="InterPro"/>
</dbReference>
<dbReference type="PANTHER" id="PTHR12224:SF0">
    <property type="entry name" value="BETA-1,4-MANNOSYL-GLYCOPROTEIN 4-BETA-N-ACETYLGLUCOSAMINYLTRANSFERASE"/>
    <property type="match status" value="1"/>
</dbReference>
<dbReference type="OrthoDB" id="6474464at2759"/>
<dbReference type="STRING" id="686832.A0A0C2XRI7"/>
<sequence length="365" mass="41978">MAPLLRRPRSTGIIVVAAVFTLMILYTILNNQYQLKNLLSYSTRPLWDHSSGPNDIIPHFYGEGLKMDEHTCKVHGWPARRGKENIKVLDAVLMSNELDLLEIRLNELDSVVDYFLIVESNATFTGLPKETFFGKKRSRFAKFEHKIVYSFLPGYALRPGQSPWDVEAHTRNTMTMLIRSHISSFPAGTQSMVLMSDLDEIPARHTVDLLKNCEFGSSMHLQLRDYLYSFEWYLGLTSWRASAHIWNHDSHYRHSKSTERVLADAGWHCSYCFRSIPEYALKMQGFSHADRIAGRVNLLDPKRIQDTICKGKDIFGMLPEAYSYVDLLSQMNLQPLKSAVGLPRYLVEHAEKFRFLLPGGCIREE</sequence>
<dbReference type="Pfam" id="PF04724">
    <property type="entry name" value="Glyco_transf_17"/>
    <property type="match status" value="1"/>
</dbReference>
<organism evidence="2 3">
    <name type="scientific">Hebeloma cylindrosporum</name>
    <dbReference type="NCBI Taxonomy" id="76867"/>
    <lineage>
        <taxon>Eukaryota</taxon>
        <taxon>Fungi</taxon>
        <taxon>Dikarya</taxon>
        <taxon>Basidiomycota</taxon>
        <taxon>Agaricomycotina</taxon>
        <taxon>Agaricomycetes</taxon>
        <taxon>Agaricomycetidae</taxon>
        <taxon>Agaricales</taxon>
        <taxon>Agaricineae</taxon>
        <taxon>Hymenogastraceae</taxon>
        <taxon>Hebeloma</taxon>
    </lineage>
</organism>
<keyword evidence="1" id="KW-0812">Transmembrane</keyword>
<dbReference type="InterPro" id="IPR006813">
    <property type="entry name" value="Glyco_trans_17"/>
</dbReference>
<dbReference type="EMBL" id="KN831783">
    <property type="protein sequence ID" value="KIM40243.1"/>
    <property type="molecule type" value="Genomic_DNA"/>
</dbReference>
<dbReference type="GO" id="GO:0003830">
    <property type="term" value="F:beta-1,4-mannosylglycoprotein 4-beta-N-acetylglucosaminyltransferase activity"/>
    <property type="evidence" value="ECO:0007669"/>
    <property type="project" value="InterPro"/>
</dbReference>
<evidence type="ECO:0000313" key="3">
    <source>
        <dbReference type="Proteomes" id="UP000053424"/>
    </source>
</evidence>
<gene>
    <name evidence="2" type="ORF">M413DRAFT_446419</name>
</gene>
<dbReference type="HOGENOM" id="CLU_038606_0_0_1"/>
<reference evidence="2 3" key="1">
    <citation type="submission" date="2014-04" db="EMBL/GenBank/DDBJ databases">
        <authorList>
            <consortium name="DOE Joint Genome Institute"/>
            <person name="Kuo A."/>
            <person name="Gay G."/>
            <person name="Dore J."/>
            <person name="Kohler A."/>
            <person name="Nagy L.G."/>
            <person name="Floudas D."/>
            <person name="Copeland A."/>
            <person name="Barry K.W."/>
            <person name="Cichocki N."/>
            <person name="Veneault-Fourrey C."/>
            <person name="LaButti K."/>
            <person name="Lindquist E.A."/>
            <person name="Lipzen A."/>
            <person name="Lundell T."/>
            <person name="Morin E."/>
            <person name="Murat C."/>
            <person name="Sun H."/>
            <person name="Tunlid A."/>
            <person name="Henrissat B."/>
            <person name="Grigoriev I.V."/>
            <person name="Hibbett D.S."/>
            <person name="Martin F."/>
            <person name="Nordberg H.P."/>
            <person name="Cantor M.N."/>
            <person name="Hua S.X."/>
        </authorList>
    </citation>
    <scope>NUCLEOTIDE SEQUENCE [LARGE SCALE GENOMIC DNA]</scope>
    <source>
        <strain evidence="3">h7</strain>
    </source>
</reference>
<accession>A0A0C2XRI7</accession>
<proteinExistence type="predicted"/>
<keyword evidence="3" id="KW-1185">Reference proteome</keyword>
<feature type="transmembrane region" description="Helical" evidence="1">
    <location>
        <begin position="12"/>
        <end position="29"/>
    </location>
</feature>
<evidence type="ECO:0000313" key="2">
    <source>
        <dbReference type="EMBL" id="KIM40243.1"/>
    </source>
</evidence>
<dbReference type="GO" id="GO:0006044">
    <property type="term" value="P:N-acetylglucosamine metabolic process"/>
    <property type="evidence" value="ECO:0007669"/>
    <property type="project" value="TreeGrafter"/>
</dbReference>
<protein>
    <submittedName>
        <fullName evidence="2">Glycosyltransferase family 17 protein</fullName>
    </submittedName>
</protein>
<dbReference type="Proteomes" id="UP000053424">
    <property type="component" value="Unassembled WGS sequence"/>
</dbReference>
<keyword evidence="1" id="KW-0472">Membrane</keyword>
<dbReference type="PANTHER" id="PTHR12224">
    <property type="entry name" value="BETA-1,4-MANNOSYL-GLYCOPROTEIN BETA-1,4-N-ACETYLGLUCOSAMINYL-TRANSFERASE"/>
    <property type="match status" value="1"/>
</dbReference>
<reference evidence="3" key="2">
    <citation type="submission" date="2015-01" db="EMBL/GenBank/DDBJ databases">
        <title>Evolutionary Origins and Diversification of the Mycorrhizal Mutualists.</title>
        <authorList>
            <consortium name="DOE Joint Genome Institute"/>
            <consortium name="Mycorrhizal Genomics Consortium"/>
            <person name="Kohler A."/>
            <person name="Kuo A."/>
            <person name="Nagy L.G."/>
            <person name="Floudas D."/>
            <person name="Copeland A."/>
            <person name="Barry K.W."/>
            <person name="Cichocki N."/>
            <person name="Veneault-Fourrey C."/>
            <person name="LaButti K."/>
            <person name="Lindquist E.A."/>
            <person name="Lipzen A."/>
            <person name="Lundell T."/>
            <person name="Morin E."/>
            <person name="Murat C."/>
            <person name="Riley R."/>
            <person name="Ohm R."/>
            <person name="Sun H."/>
            <person name="Tunlid A."/>
            <person name="Henrissat B."/>
            <person name="Grigoriev I.V."/>
            <person name="Hibbett D.S."/>
            <person name="Martin F."/>
        </authorList>
    </citation>
    <scope>NUCLEOTIDE SEQUENCE [LARGE SCALE GENOMIC DNA]</scope>
    <source>
        <strain evidence="3">h7</strain>
    </source>
</reference>
<evidence type="ECO:0000256" key="1">
    <source>
        <dbReference type="SAM" id="Phobius"/>
    </source>
</evidence>
<name>A0A0C2XRI7_HEBCY</name>
<keyword evidence="1" id="KW-1133">Transmembrane helix</keyword>
<dbReference type="AlphaFoldDB" id="A0A0C2XRI7"/>